<accession>A0ABR2X6Y4</accession>
<evidence type="ECO:0000259" key="3">
    <source>
        <dbReference type="Pfam" id="PF17172"/>
    </source>
</evidence>
<dbReference type="PANTHER" id="PTHR12289">
    <property type="entry name" value="METAXIN RELATED"/>
    <property type="match status" value="1"/>
</dbReference>
<evidence type="ECO:0000256" key="1">
    <source>
        <dbReference type="SAM" id="MobiDB-lite"/>
    </source>
</evidence>
<evidence type="ECO:0000259" key="2">
    <source>
        <dbReference type="Pfam" id="PF17171"/>
    </source>
</evidence>
<comment type="caution">
    <text evidence="4">The sequence shown here is derived from an EMBL/GenBank/DDBJ whole genome shotgun (WGS) entry which is preliminary data.</text>
</comment>
<keyword evidence="5" id="KW-1185">Reference proteome</keyword>
<evidence type="ECO:0000313" key="4">
    <source>
        <dbReference type="EMBL" id="KAK9769527.1"/>
    </source>
</evidence>
<dbReference type="Pfam" id="PF17172">
    <property type="entry name" value="GST_N_4"/>
    <property type="match status" value="1"/>
</dbReference>
<feature type="domain" description="Thioredoxin-like fold" evidence="3">
    <location>
        <begin position="118"/>
        <end position="214"/>
    </location>
</feature>
<dbReference type="Pfam" id="PF17171">
    <property type="entry name" value="GST_C_6"/>
    <property type="match status" value="1"/>
</dbReference>
<gene>
    <name evidence="4" type="ORF">SCAR479_13791</name>
</gene>
<name>A0ABR2X6Y4_9PEZI</name>
<reference evidence="4 5" key="1">
    <citation type="submission" date="2024-02" db="EMBL/GenBank/DDBJ databases">
        <title>First draft genome assembly of two strains of Seiridium cardinale.</title>
        <authorList>
            <person name="Emiliani G."/>
            <person name="Scali E."/>
        </authorList>
    </citation>
    <scope>NUCLEOTIDE SEQUENCE [LARGE SCALE GENOMIC DNA]</scope>
    <source>
        <strain evidence="4 5">BM-138-000479</strain>
    </source>
</reference>
<dbReference type="EMBL" id="JARVKM010000120">
    <property type="protein sequence ID" value="KAK9769527.1"/>
    <property type="molecule type" value="Genomic_DNA"/>
</dbReference>
<dbReference type="PANTHER" id="PTHR12289:SF44">
    <property type="entry name" value="OUTER MEMBRANE PROTEIN (SAM35), PUTATIVE (AFU_ORTHOLOGUE AFUA_1G13180)-RELATED"/>
    <property type="match status" value="1"/>
</dbReference>
<organism evidence="4 5">
    <name type="scientific">Seiridium cardinale</name>
    <dbReference type="NCBI Taxonomy" id="138064"/>
    <lineage>
        <taxon>Eukaryota</taxon>
        <taxon>Fungi</taxon>
        <taxon>Dikarya</taxon>
        <taxon>Ascomycota</taxon>
        <taxon>Pezizomycotina</taxon>
        <taxon>Sordariomycetes</taxon>
        <taxon>Xylariomycetidae</taxon>
        <taxon>Amphisphaeriales</taxon>
        <taxon>Sporocadaceae</taxon>
        <taxon>Seiridium</taxon>
    </lineage>
</organism>
<feature type="compositionally biased region" description="Polar residues" evidence="1">
    <location>
        <begin position="17"/>
        <end position="37"/>
    </location>
</feature>
<feature type="region of interest" description="Disordered" evidence="1">
    <location>
        <begin position="1"/>
        <end position="37"/>
    </location>
</feature>
<feature type="domain" description="Metaxin glutathione S-transferase" evidence="2">
    <location>
        <begin position="266"/>
        <end position="332"/>
    </location>
</feature>
<dbReference type="Proteomes" id="UP001465668">
    <property type="component" value="Unassembled WGS sequence"/>
</dbReference>
<protein>
    <submittedName>
        <fullName evidence="4">Uncharacterized protein</fullName>
    </submittedName>
</protein>
<dbReference type="InterPro" id="IPR050931">
    <property type="entry name" value="Mito_Protein_Transport_Metaxin"/>
</dbReference>
<dbReference type="InterPro" id="IPR033468">
    <property type="entry name" value="Metaxin_GST"/>
</dbReference>
<dbReference type="CDD" id="cd03193">
    <property type="entry name" value="GST_C_Metaxin"/>
    <property type="match status" value="1"/>
</dbReference>
<evidence type="ECO:0000313" key="5">
    <source>
        <dbReference type="Proteomes" id="UP001465668"/>
    </source>
</evidence>
<proteinExistence type="predicted"/>
<dbReference type="InterPro" id="IPR012336">
    <property type="entry name" value="Thioredoxin-like_fold"/>
</dbReference>
<sequence length="345" mass="37969">MSQQQQQQASHPESKESSPATQSNATPATSKKPASTSSWFDVPAPLARLFRRFPLVTYPPNELPIRSPSSRHLPTLYVFVSDHDALRGWPSFNPSCLKWQVCSSSAPQAPCSTLILTLPSQTFLKLAGVQFRIVPSTNHASPTGALPFLVPSSTPSDADSQIPVPSNRLERYALDHGADKVPDIDSLRVDAYQSLLDHRIRNAWLHALYLSSANRGLLSHLYVTPLSASILVQTTVRYQLRRAAEAEILQSAGTIRVDPVALYRDAEQAFDALAAALGPSDWFFGNSGPGLFDAALFAYTHLLLDDSLPWADTRLTDSLQKFQTLVDHRNRILAKCWPDMVATKA</sequence>